<feature type="signal peptide" evidence="1">
    <location>
        <begin position="1"/>
        <end position="23"/>
    </location>
</feature>
<dbReference type="Proteomes" id="UP000766336">
    <property type="component" value="Unassembled WGS sequence"/>
</dbReference>
<accession>A0ABS5QB30</accession>
<evidence type="ECO:0000313" key="3">
    <source>
        <dbReference type="Proteomes" id="UP000766336"/>
    </source>
</evidence>
<dbReference type="PROSITE" id="PS51257">
    <property type="entry name" value="PROKAR_LIPOPROTEIN"/>
    <property type="match status" value="1"/>
</dbReference>
<proteinExistence type="predicted"/>
<keyword evidence="3" id="KW-1185">Reference proteome</keyword>
<evidence type="ECO:0000256" key="1">
    <source>
        <dbReference type="SAM" id="SignalP"/>
    </source>
</evidence>
<name>A0ABS5QB30_9PROT</name>
<dbReference type="InterPro" id="IPR009576">
    <property type="entry name" value="Biofilm_formation_YgiB"/>
</dbReference>
<dbReference type="EMBL" id="JAHCDA010000001">
    <property type="protein sequence ID" value="MBS7810722.1"/>
    <property type="molecule type" value="Genomic_DNA"/>
</dbReference>
<reference evidence="2 3" key="1">
    <citation type="submission" date="2021-05" db="EMBL/GenBank/DDBJ databases">
        <title>Roseococcus sp. XZZS9, whole genome shotgun sequencing project.</title>
        <authorList>
            <person name="Zhao G."/>
            <person name="Shen L."/>
        </authorList>
    </citation>
    <scope>NUCLEOTIDE SEQUENCE [LARGE SCALE GENOMIC DNA]</scope>
    <source>
        <strain evidence="2 3">XZZS9</strain>
    </source>
</reference>
<dbReference type="Pfam" id="PF06693">
    <property type="entry name" value="DUF1190"/>
    <property type="match status" value="1"/>
</dbReference>
<feature type="chain" id="PRO_5045089237" evidence="1">
    <location>
        <begin position="24"/>
        <end position="228"/>
    </location>
</feature>
<comment type="caution">
    <text evidence="2">The sequence shown here is derived from an EMBL/GenBank/DDBJ whole genome shotgun (WGS) entry which is preliminary data.</text>
</comment>
<evidence type="ECO:0000313" key="2">
    <source>
        <dbReference type="EMBL" id="MBS7810722.1"/>
    </source>
</evidence>
<gene>
    <name evidence="2" type="ORF">KHU32_07220</name>
</gene>
<dbReference type="RefSeq" id="WP_213669326.1">
    <property type="nucleotide sequence ID" value="NZ_JAHCDA010000001.1"/>
</dbReference>
<sequence length="228" mass="23034">MRRSRTVTLTILAASAVALQACGEDVDSTDFVVADVQACVERYGSSAQTECEQAFQQAQRQHATSAPRFATAEQCREATGEACETTVAEQPSLGDKLQMGEGSRGSSLFMPALAGVMIGRMMADGRGRVTSPVYAGLPPGQCPPGAPASAACSPRTSSSGRFYYTGSSYAGSTSGAVGRGSSAAFTASPDMARTISTGGGAWSGARAAPASIARGGFGASARGFSASS</sequence>
<protein>
    <submittedName>
        <fullName evidence="2">DUF1190 domain-containing protein</fullName>
    </submittedName>
</protein>
<keyword evidence="1" id="KW-0732">Signal</keyword>
<organism evidence="2 3">
    <name type="scientific">Roseococcus pinisoli</name>
    <dbReference type="NCBI Taxonomy" id="2835040"/>
    <lineage>
        <taxon>Bacteria</taxon>
        <taxon>Pseudomonadati</taxon>
        <taxon>Pseudomonadota</taxon>
        <taxon>Alphaproteobacteria</taxon>
        <taxon>Acetobacterales</taxon>
        <taxon>Roseomonadaceae</taxon>
        <taxon>Roseococcus</taxon>
    </lineage>
</organism>